<dbReference type="Pfam" id="PF13202">
    <property type="entry name" value="EF-hand_5"/>
    <property type="match status" value="2"/>
</dbReference>
<feature type="domain" description="EF-hand" evidence="3">
    <location>
        <begin position="58"/>
        <end position="93"/>
    </location>
</feature>
<evidence type="ECO:0000259" key="3">
    <source>
        <dbReference type="PROSITE" id="PS50222"/>
    </source>
</evidence>
<dbReference type="InterPro" id="IPR002048">
    <property type="entry name" value="EF_hand_dom"/>
</dbReference>
<dbReference type="InterPro" id="IPR018247">
    <property type="entry name" value="EF_Hand_1_Ca_BS"/>
</dbReference>
<evidence type="ECO:0000313" key="4">
    <source>
        <dbReference type="EMBL" id="NDV61004.1"/>
    </source>
</evidence>
<reference evidence="4 5" key="1">
    <citation type="submission" date="2020-02" db="EMBL/GenBank/DDBJ databases">
        <title>Albibacoteraceae fam. nov., the first described family within the subdivision 4 Verrucomicrobia.</title>
        <authorList>
            <person name="Xi F."/>
        </authorList>
    </citation>
    <scope>NUCLEOTIDE SEQUENCE [LARGE SCALE GENOMIC DNA]</scope>
    <source>
        <strain evidence="4 5">CK1056</strain>
    </source>
</reference>
<accession>A0A6B2LYK0</accession>
<gene>
    <name evidence="4" type="ORF">G0Q06_00920</name>
</gene>
<keyword evidence="2" id="KW-0732">Signal</keyword>
<keyword evidence="5" id="KW-1185">Reference proteome</keyword>
<dbReference type="PROSITE" id="PS50222">
    <property type="entry name" value="EF_HAND_2"/>
    <property type="match status" value="1"/>
</dbReference>
<evidence type="ECO:0000313" key="5">
    <source>
        <dbReference type="Proteomes" id="UP000478417"/>
    </source>
</evidence>
<evidence type="ECO:0000256" key="2">
    <source>
        <dbReference type="SAM" id="SignalP"/>
    </source>
</evidence>
<dbReference type="Gene3D" id="1.10.238.10">
    <property type="entry name" value="EF-hand"/>
    <property type="match status" value="1"/>
</dbReference>
<dbReference type="RefSeq" id="WP_163961535.1">
    <property type="nucleotide sequence ID" value="NZ_JAAGNX010000001.1"/>
</dbReference>
<feature type="signal peptide" evidence="2">
    <location>
        <begin position="1"/>
        <end position="20"/>
    </location>
</feature>
<feature type="compositionally biased region" description="Basic and acidic residues" evidence="1">
    <location>
        <begin position="47"/>
        <end position="73"/>
    </location>
</feature>
<dbReference type="InterPro" id="IPR011992">
    <property type="entry name" value="EF-hand-dom_pair"/>
</dbReference>
<evidence type="ECO:0000256" key="1">
    <source>
        <dbReference type="SAM" id="MobiDB-lite"/>
    </source>
</evidence>
<dbReference type="SUPFAM" id="SSF47473">
    <property type="entry name" value="EF-hand"/>
    <property type="match status" value="1"/>
</dbReference>
<feature type="chain" id="PRO_5025425116" description="EF-hand domain-containing protein" evidence="2">
    <location>
        <begin position="21"/>
        <end position="102"/>
    </location>
</feature>
<proteinExistence type="predicted"/>
<protein>
    <recommendedName>
        <fullName evidence="3">EF-hand domain-containing protein</fullName>
    </recommendedName>
</protein>
<sequence>MKKLLILASLLVLSASTALAAKTPKMFTEMDADNNGQVDVQEWMTAEKKKAEDAGKKYNEKQSMKRMGRKDANGDNMISADEFIAARKSMDSGDKAKKKKKD</sequence>
<name>A0A6B2LYK0_9BACT</name>
<feature type="region of interest" description="Disordered" evidence="1">
    <location>
        <begin position="47"/>
        <end position="75"/>
    </location>
</feature>
<dbReference type="Proteomes" id="UP000478417">
    <property type="component" value="Unassembled WGS sequence"/>
</dbReference>
<organism evidence="4 5">
    <name type="scientific">Oceanipulchritudo coccoides</name>
    <dbReference type="NCBI Taxonomy" id="2706888"/>
    <lineage>
        <taxon>Bacteria</taxon>
        <taxon>Pseudomonadati</taxon>
        <taxon>Verrucomicrobiota</taxon>
        <taxon>Opitutia</taxon>
        <taxon>Puniceicoccales</taxon>
        <taxon>Oceanipulchritudinaceae</taxon>
        <taxon>Oceanipulchritudo</taxon>
    </lineage>
</organism>
<comment type="caution">
    <text evidence="4">The sequence shown here is derived from an EMBL/GenBank/DDBJ whole genome shotgun (WGS) entry which is preliminary data.</text>
</comment>
<dbReference type="AlphaFoldDB" id="A0A6B2LYK0"/>
<dbReference type="GO" id="GO:0005509">
    <property type="term" value="F:calcium ion binding"/>
    <property type="evidence" value="ECO:0007669"/>
    <property type="project" value="InterPro"/>
</dbReference>
<dbReference type="PROSITE" id="PS00018">
    <property type="entry name" value="EF_HAND_1"/>
    <property type="match status" value="2"/>
</dbReference>
<dbReference type="EMBL" id="JAAGNX010000001">
    <property type="protein sequence ID" value="NDV61004.1"/>
    <property type="molecule type" value="Genomic_DNA"/>
</dbReference>
<dbReference type="SMART" id="SM00054">
    <property type="entry name" value="EFh"/>
    <property type="match status" value="2"/>
</dbReference>